<accession>A0A077RDW8</accession>
<feature type="region of interest" description="Disordered" evidence="1">
    <location>
        <begin position="1710"/>
        <end position="1767"/>
    </location>
</feature>
<feature type="compositionally biased region" description="Polar residues" evidence="1">
    <location>
        <begin position="1490"/>
        <end position="1518"/>
    </location>
</feature>
<feature type="compositionally biased region" description="Basic and acidic residues" evidence="1">
    <location>
        <begin position="492"/>
        <end position="501"/>
    </location>
</feature>
<feature type="compositionally biased region" description="Polar residues" evidence="1">
    <location>
        <begin position="1350"/>
        <end position="1406"/>
    </location>
</feature>
<feature type="region of interest" description="Disordered" evidence="1">
    <location>
        <begin position="342"/>
        <end position="767"/>
    </location>
</feature>
<feature type="compositionally biased region" description="Polar residues" evidence="1">
    <location>
        <begin position="1060"/>
        <end position="1078"/>
    </location>
</feature>
<dbReference type="EMBL" id="HG529684">
    <property type="protein sequence ID" value="CDI56369.1"/>
    <property type="molecule type" value="Genomic_DNA"/>
</dbReference>
<feature type="region of interest" description="Disordered" evidence="1">
    <location>
        <begin position="56"/>
        <end position="137"/>
    </location>
</feature>
<protein>
    <submittedName>
        <fullName evidence="2">Uncharacterized protein</fullName>
    </submittedName>
</protein>
<feature type="region of interest" description="Disordered" evidence="1">
    <location>
        <begin position="1175"/>
        <end position="1221"/>
    </location>
</feature>
<feature type="compositionally biased region" description="Low complexity" evidence="1">
    <location>
        <begin position="465"/>
        <end position="476"/>
    </location>
</feature>
<feature type="compositionally biased region" description="Low complexity" evidence="1">
    <location>
        <begin position="1189"/>
        <end position="1202"/>
    </location>
</feature>
<feature type="compositionally biased region" description="Basic and acidic residues" evidence="1">
    <location>
        <begin position="580"/>
        <end position="593"/>
    </location>
</feature>
<feature type="region of interest" description="Disordered" evidence="1">
    <location>
        <begin position="929"/>
        <end position="976"/>
    </location>
</feature>
<feature type="region of interest" description="Disordered" evidence="1">
    <location>
        <begin position="1295"/>
        <end position="1682"/>
    </location>
</feature>
<name>A0A077RDW8_9BASI</name>
<feature type="compositionally biased region" description="Polar residues" evidence="1">
    <location>
        <begin position="103"/>
        <end position="128"/>
    </location>
</feature>
<feature type="compositionally biased region" description="Polar residues" evidence="1">
    <location>
        <begin position="477"/>
        <end position="490"/>
    </location>
</feature>
<evidence type="ECO:0000313" key="2">
    <source>
        <dbReference type="EMBL" id="CDI56369.1"/>
    </source>
</evidence>
<feature type="region of interest" description="Disordered" evidence="1">
    <location>
        <begin position="1829"/>
        <end position="1857"/>
    </location>
</feature>
<feature type="compositionally biased region" description="Polar residues" evidence="1">
    <location>
        <begin position="1746"/>
        <end position="1762"/>
    </location>
</feature>
<feature type="region of interest" description="Disordered" evidence="1">
    <location>
        <begin position="1871"/>
        <end position="1891"/>
    </location>
</feature>
<feature type="compositionally biased region" description="Low complexity" evidence="1">
    <location>
        <begin position="599"/>
        <end position="617"/>
    </location>
</feature>
<feature type="compositionally biased region" description="Polar residues" evidence="1">
    <location>
        <begin position="222"/>
        <end position="232"/>
    </location>
</feature>
<sequence>MQSSGATASPAAAHPSLAAESDLERKPTWKHINFDDGFDLNLGEISSLNQIVGLPATSLTQPSRSDTAPDNTATTTSTPLTRTIPTYPDAASAGSDIKRASLSPASSNKALPQLPSISNSALNSTSATPLHRRQPSGDALANTILPASTSFASTVHARAPTPQDGTTIQKPPGAPATPGTPGTPGTHPQMYPHASPIITAATPEQPQHPDPSATPVARSAMHQPSRSQSSNALAWDPSQVKASRPVSSADAYMKPVETLQQSETSSRPGTAMSQLSGSNWMHDNRSSFGTTASAPMNQRKRASVLSFQTANSAGFTSGDEARASDREDLADDAFVAPEFGAVNMAPAQPNRPWLDPGYSGYGSSPDERPFPGDMPGAFWDEPSYQQPARSAPPAPFRPQAQTNPIAMAVPAQARSPASRTGAPAQDGSANMASGAVKDREPRDVRDAAAANDPEPTLAPINTQGLAPASSNAPLSSTTIIAPSDETTQAMRRSPDAARESRAPLAFPSINAPPPPATDLRVAEPIAPRSAADSPRHGANATPLEAASPPPADNVIPPPLPTEAAQSQPPLATNMLMNGPADHKPVSDYRKKPLADISPAQKAAGLAHLHAQAKAAKNAHVEMHTNAPPTSPPTEAPPIPILERDRRKSNASLTANVAMAQAAASPGPPRDDLVDRPDTPSAESASQESSAPPDGEVEARAEWERRRRMKRKNGKKQYEPAKPKGRSDTFKNQLKPLQLVPADNLNNFGDRKGLPDAASNVGARRNGDRHSVVVGDRAANVIAPVSADSRQTYSTQQLQRLQAREQRRSVGAFSAAMAAANVVSNGSNGPYPVFASPNSGPQKGGSRQYPGLMAQRSLVPPFELQHRPDGLPSGLIGPDGVRRSLNDPEVCLECMMRDEDMIDIRVVGEGVWERESDKDFEEAVRLEAEEAANGNGVHGPSGSGGHGDSISSHRDSHGSRRPRKKIGRGEPLTVDRLKLHTQMNPPASSFRWRTLQTFLAVQAKYIAMEQQRMRLEAEKKTRNNTDSISSRGSIVGIDSSVSPAERGLSSPFAPPREASVASRQSKLQASDDSELTPQQRAEKERDVAQAQAARKKMTAPAIASTAALTPPLGLPAYPTTPLQTRTPALAIPARTETDPEELLAGPPAAGGILTPNSGRRVPFGAAQAARAASVQDLRSAADRSTSAAYPASPSDSLRPPSRSFMSTSPTGTPSRLGARSGASQLSLMHSGSMIDMHVAQEDRAEHRINQNGFLPGTPLAVESPSTINRSYYGFPGDGDSSLPDAAAFERSRMVSGDGYVDPMEAGPRGLDLDRDDSTKRKKKGFRGLLSKLTGSSGVPSRENSGGAGATRSINGSIASRNASKRSQGSGSPRLRQNSISADRSLDATSPALNGTLSKAGKSTSSFFKNGVEPDTESRPRPQPNTSSSIFQNPPGMASQNSLDLGPFQPASPQTNTFSSTSGRIVQQQQMTNLASDPARMRKASTPLMQKYLNSPSPQTQASSGSSPNLMSQAGQNGRTSGFVGARDVRTSALQTIPDGDPRIDDNDPRKSVRLSGTSASLRKELPLMSPLASGMPEHQRNASSGTGGVRSPAADSIGTPSLAPAPAIGRPGDFAQRASMQASQNCDLPGGQAPPINTDAAGYGTIPDDASVTSVGPLRPPKNPRRPDGALNSSSVVDLSSGPRDQIRRDFAQPAQQYSNALYGSPETIEKKKSSIFRNPFGRKKRESTIGGDTSKPSIVIAGTDGLSPQQEAQPGERSTSGSFLPKLRGRKSYAGLGVPKQSFTLERQRVLSSPAHDFGAAAPPRSQSAFGMAPTQRFVSMDIPRRSMNVNRGNNRLSTMGYGEDDEEEDDDEMEREPGYEAEFARYSQEAMEERHLGTSSKGNRDVSFGRKSLNLLREGFKMPMRQASGGKR</sequence>
<feature type="region of interest" description="Disordered" evidence="1">
    <location>
        <begin position="155"/>
        <end position="305"/>
    </location>
</feature>
<feature type="compositionally biased region" description="Low complexity" evidence="1">
    <location>
        <begin position="679"/>
        <end position="692"/>
    </location>
</feature>
<feature type="compositionally biased region" description="Polar residues" evidence="1">
    <location>
        <begin position="57"/>
        <end position="66"/>
    </location>
</feature>
<feature type="region of interest" description="Disordered" evidence="1">
    <location>
        <begin position="1016"/>
        <end position="1101"/>
    </location>
</feature>
<evidence type="ECO:0000256" key="1">
    <source>
        <dbReference type="SAM" id="MobiDB-lite"/>
    </source>
</evidence>
<feature type="compositionally biased region" description="Polar residues" evidence="1">
    <location>
        <begin position="1203"/>
        <end position="1212"/>
    </location>
</feature>
<feature type="compositionally biased region" description="Polar residues" evidence="1">
    <location>
        <begin position="258"/>
        <end position="296"/>
    </location>
</feature>
<feature type="compositionally biased region" description="Gly residues" evidence="1">
    <location>
        <begin position="935"/>
        <end position="946"/>
    </location>
</feature>
<feature type="region of interest" description="Disordered" evidence="1">
    <location>
        <begin position="1"/>
        <end position="26"/>
    </location>
</feature>
<feature type="compositionally biased region" description="Basic and acidic residues" evidence="1">
    <location>
        <begin position="1872"/>
        <end position="1889"/>
    </location>
</feature>
<feature type="compositionally biased region" description="Polar residues" evidence="1">
    <location>
        <begin position="1829"/>
        <end position="1838"/>
    </location>
</feature>
<feature type="compositionally biased region" description="Basic and acidic residues" evidence="1">
    <location>
        <begin position="668"/>
        <end position="677"/>
    </location>
</feature>
<feature type="compositionally biased region" description="Polar residues" evidence="1">
    <location>
        <begin position="1331"/>
        <end position="1342"/>
    </location>
</feature>
<organism evidence="2">
    <name type="scientific">Melanopsichium pennsylvanicum 4</name>
    <dbReference type="NCBI Taxonomy" id="1398559"/>
    <lineage>
        <taxon>Eukaryota</taxon>
        <taxon>Fungi</taxon>
        <taxon>Dikarya</taxon>
        <taxon>Basidiomycota</taxon>
        <taxon>Ustilaginomycotina</taxon>
        <taxon>Ustilaginomycetes</taxon>
        <taxon>Ustilaginales</taxon>
        <taxon>Ustilaginaceae</taxon>
        <taxon>Melanopsichium</taxon>
    </lineage>
</organism>
<proteinExistence type="predicted"/>
<feature type="compositionally biased region" description="Polar residues" evidence="1">
    <location>
        <begin position="1422"/>
        <end position="1441"/>
    </location>
</feature>
<feature type="compositionally biased region" description="Basic and acidic residues" evidence="1">
    <location>
        <begin position="436"/>
        <end position="446"/>
    </location>
</feature>
<feature type="compositionally biased region" description="Low complexity" evidence="1">
    <location>
        <begin position="1"/>
        <end position="20"/>
    </location>
</feature>
<feature type="compositionally biased region" description="Pro residues" evidence="1">
    <location>
        <begin position="628"/>
        <end position="639"/>
    </location>
</feature>
<feature type="compositionally biased region" description="Acidic residues" evidence="1">
    <location>
        <begin position="1843"/>
        <end position="1855"/>
    </location>
</feature>
<feature type="compositionally biased region" description="Low complexity" evidence="1">
    <location>
        <begin position="68"/>
        <end position="86"/>
    </location>
</feature>
<reference evidence="2" key="1">
    <citation type="journal article" date="2014" name="Genome Biol. Evol.">
        <title>Gene Loss Rather Than Gene Gain Is Associated with a Host Jump from Monocots to Dicots in the Smut Fungus Melanopsichium pennsylvanicum.</title>
        <authorList>
            <person name="Sharma R."/>
            <person name="Mishra B."/>
            <person name="Runge F."/>
            <person name="Thines M."/>
        </authorList>
    </citation>
    <scope>NUCLEOTIDE SEQUENCE</scope>
    <source>
        <strain evidence="2">4</strain>
    </source>
</reference>
<feature type="compositionally biased region" description="Basic and acidic residues" evidence="1">
    <location>
        <begin position="715"/>
        <end position="728"/>
    </location>
</feature>
<feature type="compositionally biased region" description="Basic and acidic residues" evidence="1">
    <location>
        <begin position="1538"/>
        <end position="1549"/>
    </location>
</feature>
<feature type="region of interest" description="Disordered" evidence="1">
    <location>
        <begin position="1135"/>
        <end position="1155"/>
    </location>
</feature>
<feature type="compositionally biased region" description="Pro residues" evidence="1">
    <location>
        <begin position="547"/>
        <end position="560"/>
    </location>
</feature>
<feature type="compositionally biased region" description="Basic residues" evidence="1">
    <location>
        <begin position="705"/>
        <end position="714"/>
    </location>
</feature>
<feature type="compositionally biased region" description="Low complexity" evidence="1">
    <location>
        <begin position="176"/>
        <end position="186"/>
    </location>
</feature>
<feature type="compositionally biased region" description="Polar residues" evidence="1">
    <location>
        <begin position="1449"/>
        <end position="1473"/>
    </location>
</feature>